<dbReference type="InterPro" id="IPR050345">
    <property type="entry name" value="Aliph_Amidase/BUP"/>
</dbReference>
<organism evidence="3 4">
    <name type="scientific">Temperatibacter marinus</name>
    <dbReference type="NCBI Taxonomy" id="1456591"/>
    <lineage>
        <taxon>Bacteria</taxon>
        <taxon>Pseudomonadati</taxon>
        <taxon>Pseudomonadota</taxon>
        <taxon>Alphaproteobacteria</taxon>
        <taxon>Kordiimonadales</taxon>
        <taxon>Temperatibacteraceae</taxon>
        <taxon>Temperatibacter</taxon>
    </lineage>
</organism>
<evidence type="ECO:0000313" key="4">
    <source>
        <dbReference type="Proteomes" id="UP001268683"/>
    </source>
</evidence>
<keyword evidence="1 3" id="KW-0378">Hydrolase</keyword>
<dbReference type="KEGG" id="tmk:QGN29_04070"/>
<dbReference type="InterPro" id="IPR036526">
    <property type="entry name" value="C-N_Hydrolase_sf"/>
</dbReference>
<dbReference type="PROSITE" id="PS50263">
    <property type="entry name" value="CN_HYDROLASE"/>
    <property type="match status" value="1"/>
</dbReference>
<dbReference type="PANTHER" id="PTHR43674:SF2">
    <property type="entry name" value="BETA-UREIDOPROPIONASE"/>
    <property type="match status" value="1"/>
</dbReference>
<evidence type="ECO:0000259" key="2">
    <source>
        <dbReference type="PROSITE" id="PS50263"/>
    </source>
</evidence>
<accession>A0AA52HBE3</accession>
<name>A0AA52HBE3_9PROT</name>
<dbReference type="Proteomes" id="UP001268683">
    <property type="component" value="Chromosome"/>
</dbReference>
<evidence type="ECO:0000313" key="3">
    <source>
        <dbReference type="EMBL" id="WND03548.1"/>
    </source>
</evidence>
<evidence type="ECO:0000256" key="1">
    <source>
        <dbReference type="ARBA" id="ARBA00022801"/>
    </source>
</evidence>
<feature type="domain" description="CN hydrolase" evidence="2">
    <location>
        <begin position="9"/>
        <end position="262"/>
    </location>
</feature>
<dbReference type="SUPFAM" id="SSF56317">
    <property type="entry name" value="Carbon-nitrogen hydrolase"/>
    <property type="match status" value="2"/>
</dbReference>
<dbReference type="Pfam" id="PF00795">
    <property type="entry name" value="CN_hydrolase"/>
    <property type="match status" value="1"/>
</dbReference>
<dbReference type="AlphaFoldDB" id="A0AA52HBE3"/>
<gene>
    <name evidence="3" type="ORF">QGN29_04070</name>
</gene>
<dbReference type="Gene3D" id="3.60.110.10">
    <property type="entry name" value="Carbon-nitrogen hydrolase"/>
    <property type="match status" value="2"/>
</dbReference>
<dbReference type="EMBL" id="CP123872">
    <property type="protein sequence ID" value="WND03548.1"/>
    <property type="molecule type" value="Genomic_DNA"/>
</dbReference>
<dbReference type="InterPro" id="IPR003010">
    <property type="entry name" value="C-N_Hydrolase"/>
</dbReference>
<dbReference type="CDD" id="cd07197">
    <property type="entry name" value="nitrilase"/>
    <property type="match status" value="1"/>
</dbReference>
<sequence>MISKKKLYMRVAALQFQTTSHVPENLNTCLRLIDEAALQSPNLMVLGEFSNHLSWYDDQKHAWEVALEIGGNFLQKIAEKARRHSCYIDINVTLRRAENTITVTSLLYDPEGQLIAEADKQTLMGHENIYFERASAPSPVIETPYGRLGLFPCRDGVTFETPRGLALRGAQLFCDSLNSFALDEATLHVPARAPENKCFLVSANKVGPLIPEILLNEVARATQIPKNFLYGAGGSQIVHPNGTILARASLDKEEVIVADICLSEADDKSRPDGTHLFTARRPDLYTDIVDENACIDCGAAQAEVKAVTLSVTSVNDLLAQALVIDPWVKIIVLSGNFIAKESELEQIIQICKPYDWSLCTRALIEEDQFVVLIGKGKILAQQKQIHKSHRSASKTLAKELITLDLEWGRVAMMHSDDAAYPEIVKVAALKGIHTLLVPADFQEQWEWQYGLPSRAAENRICVIAADKEKSMIASLEREFTIMTTWEERQFDGKINEPLLAWQVRGKPYLEALFHPQAACNKVMSEATDLLKDRPWFLSEALIKEEHQ</sequence>
<proteinExistence type="predicted"/>
<dbReference type="GO" id="GO:0016811">
    <property type="term" value="F:hydrolase activity, acting on carbon-nitrogen (but not peptide) bonds, in linear amides"/>
    <property type="evidence" value="ECO:0007669"/>
    <property type="project" value="UniProtKB-ARBA"/>
</dbReference>
<dbReference type="RefSeq" id="WP_310799401.1">
    <property type="nucleotide sequence ID" value="NZ_CP123872.1"/>
</dbReference>
<dbReference type="PANTHER" id="PTHR43674">
    <property type="entry name" value="NITRILASE C965.09-RELATED"/>
    <property type="match status" value="1"/>
</dbReference>
<reference evidence="3" key="1">
    <citation type="submission" date="2023-04" db="EMBL/GenBank/DDBJ databases">
        <title>Complete genome sequence of Temperatibacter marinus.</title>
        <authorList>
            <person name="Rong J.-C."/>
            <person name="Yi M.-L."/>
            <person name="Zhao Q."/>
        </authorList>
    </citation>
    <scope>NUCLEOTIDE SEQUENCE</scope>
    <source>
        <strain evidence="3">NBRC 110045</strain>
    </source>
</reference>
<protein>
    <submittedName>
        <fullName evidence="3">Nitrilase-related carbon-nitrogen hydrolase</fullName>
    </submittedName>
</protein>
<keyword evidence="4" id="KW-1185">Reference proteome</keyword>